<proteinExistence type="predicted"/>
<evidence type="ECO:0000313" key="1">
    <source>
        <dbReference type="EMBL" id="BBW98975.1"/>
    </source>
</evidence>
<dbReference type="EMBL" id="AP022558">
    <property type="protein sequence ID" value="BBW98975.1"/>
    <property type="molecule type" value="Genomic_DNA"/>
</dbReference>
<dbReference type="AlphaFoldDB" id="A0A679FWA6"/>
<protein>
    <submittedName>
        <fullName evidence="1">Uncharacterized protein</fullName>
    </submittedName>
</protein>
<dbReference type="RefSeq" id="WP_172418943.1">
    <property type="nucleotide sequence ID" value="NZ_AP022558.1"/>
</dbReference>
<name>A0A679FWA6_9BACL</name>
<geneLocation type="plasmid" evidence="1 2">
    <name>pGspE55-1</name>
</geneLocation>
<organism evidence="1 2">
    <name type="scientific">Geobacillus subterraneus</name>
    <dbReference type="NCBI Taxonomy" id="129338"/>
    <lineage>
        <taxon>Bacteria</taxon>
        <taxon>Bacillati</taxon>
        <taxon>Bacillota</taxon>
        <taxon>Bacilli</taxon>
        <taxon>Bacillales</taxon>
        <taxon>Anoxybacillaceae</taxon>
        <taxon>Geobacillus</taxon>
    </lineage>
</organism>
<reference evidence="2" key="1">
    <citation type="journal article" date="2020" name="Microbiol. Resour. Announc.">
        <title>Complete Genome Sequence of Geobacillus sp. Strain E55-1, Isolated from Mine Geyser in Japan.</title>
        <authorList>
            <person name="Miyazaki K."/>
            <person name="Hase E."/>
            <person name="Tokito N."/>
        </authorList>
    </citation>
    <scope>NUCLEOTIDE SEQUENCE [LARGE SCALE GENOMIC DNA]</scope>
    <source>
        <strain evidence="2">E55-1</strain>
        <plasmid evidence="2">pGspE55-1</plasmid>
    </source>
</reference>
<evidence type="ECO:0000313" key="2">
    <source>
        <dbReference type="Proteomes" id="UP000501421"/>
    </source>
</evidence>
<gene>
    <name evidence="1" type="ORF">GsuE55_38080</name>
</gene>
<keyword evidence="2" id="KW-1185">Reference proteome</keyword>
<accession>A0A679FWA6</accession>
<sequence>MAKDVYKDNVLLVKKGYVLTKQKANKLKAHGVIGVFVKGEGEGVRIPSATRT</sequence>
<keyword evidence="1" id="KW-0614">Plasmid</keyword>
<dbReference type="Proteomes" id="UP000501421">
    <property type="component" value="Plasmid pGspE55-1"/>
</dbReference>